<feature type="transmembrane region" description="Helical" evidence="7">
    <location>
        <begin position="154"/>
        <end position="176"/>
    </location>
</feature>
<dbReference type="InterPro" id="IPR005829">
    <property type="entry name" value="Sugar_transporter_CS"/>
</dbReference>
<dbReference type="CDD" id="cd17329">
    <property type="entry name" value="MFS_MdtH_MDR_like"/>
    <property type="match status" value="1"/>
</dbReference>
<reference evidence="9 10" key="1">
    <citation type="submission" date="2021-01" db="EMBL/GenBank/DDBJ databases">
        <title>Whole genome shotgun sequence of Asanoa siamensis NBRC 107932.</title>
        <authorList>
            <person name="Komaki H."/>
            <person name="Tamura T."/>
        </authorList>
    </citation>
    <scope>NUCLEOTIDE SEQUENCE [LARGE SCALE GENOMIC DNA]</scope>
    <source>
        <strain evidence="9 10">NBRC 107932</strain>
    </source>
</reference>
<evidence type="ECO:0000313" key="10">
    <source>
        <dbReference type="Proteomes" id="UP000604117"/>
    </source>
</evidence>
<proteinExistence type="predicted"/>
<dbReference type="SUPFAM" id="SSF103473">
    <property type="entry name" value="MFS general substrate transporter"/>
    <property type="match status" value="1"/>
</dbReference>
<keyword evidence="3" id="KW-1003">Cell membrane</keyword>
<dbReference type="PROSITE" id="PS50850">
    <property type="entry name" value="MFS"/>
    <property type="match status" value="1"/>
</dbReference>
<feature type="transmembrane region" description="Helical" evidence="7">
    <location>
        <begin position="262"/>
        <end position="281"/>
    </location>
</feature>
<evidence type="ECO:0000256" key="3">
    <source>
        <dbReference type="ARBA" id="ARBA00022475"/>
    </source>
</evidence>
<feature type="transmembrane region" description="Helical" evidence="7">
    <location>
        <begin position="287"/>
        <end position="309"/>
    </location>
</feature>
<dbReference type="EMBL" id="BONE01000105">
    <property type="protein sequence ID" value="GIF77838.1"/>
    <property type="molecule type" value="Genomic_DNA"/>
</dbReference>
<dbReference type="InterPro" id="IPR036259">
    <property type="entry name" value="MFS_trans_sf"/>
</dbReference>
<dbReference type="Proteomes" id="UP000604117">
    <property type="component" value="Unassembled WGS sequence"/>
</dbReference>
<dbReference type="InterPro" id="IPR020846">
    <property type="entry name" value="MFS_dom"/>
</dbReference>
<sequence length="392" mass="40431">MFWALLASHVVSRLGGFVMPFLVLYLTDSRGLAAGTAATVLAAAGSGMVASQIVGGWLADRLGRRPTMVAGFVGNAMALIALAHGEAVPVIATTAFMVGLTGELFRPALYAAVADVVPPHHRGRAYGLLVWGANVGFSLSAALGGFLSAAGFGVLFWVNALTSTTAALIIIWFVPYDRAPKPSGVRRLLPTAIRDRLLLASTGAHLLYGVVYFQAFSTLPLMMTADGLPTRTYGLLIAGNGALIVVLQPIAGRLLGHRDHAMVLASSMFMVGSGFAVGASAHQWPQYAVSVVIWTIGEIGAATALGPVFATLAPPDLRGGYMGMSGFAWAAGAALGPILGTMALDRLGRPGLLLGCALLGVILSAVYVAMSPGLRARAAAQLTESVGEPRPV</sequence>
<dbReference type="PROSITE" id="PS00216">
    <property type="entry name" value="SUGAR_TRANSPORT_1"/>
    <property type="match status" value="1"/>
</dbReference>
<dbReference type="Pfam" id="PF07690">
    <property type="entry name" value="MFS_1"/>
    <property type="match status" value="1"/>
</dbReference>
<evidence type="ECO:0000313" key="9">
    <source>
        <dbReference type="EMBL" id="GIF77838.1"/>
    </source>
</evidence>
<evidence type="ECO:0000256" key="6">
    <source>
        <dbReference type="ARBA" id="ARBA00023136"/>
    </source>
</evidence>
<evidence type="ECO:0000256" key="1">
    <source>
        <dbReference type="ARBA" id="ARBA00004651"/>
    </source>
</evidence>
<keyword evidence="6 7" id="KW-0472">Membrane</keyword>
<keyword evidence="2" id="KW-0813">Transport</keyword>
<protein>
    <submittedName>
        <fullName evidence="9">MFS transporter</fullName>
    </submittedName>
</protein>
<evidence type="ECO:0000256" key="4">
    <source>
        <dbReference type="ARBA" id="ARBA00022692"/>
    </source>
</evidence>
<feature type="transmembrane region" description="Helical" evidence="7">
    <location>
        <begin position="32"/>
        <end position="55"/>
    </location>
</feature>
<comment type="caution">
    <text evidence="9">The sequence shown here is derived from an EMBL/GenBank/DDBJ whole genome shotgun (WGS) entry which is preliminary data.</text>
</comment>
<feature type="transmembrane region" description="Helical" evidence="7">
    <location>
        <begin position="197"/>
        <end position="215"/>
    </location>
</feature>
<evidence type="ECO:0000256" key="2">
    <source>
        <dbReference type="ARBA" id="ARBA00022448"/>
    </source>
</evidence>
<gene>
    <name evidence="9" type="ORF">Asi02nite_73560</name>
</gene>
<dbReference type="InterPro" id="IPR011701">
    <property type="entry name" value="MFS"/>
</dbReference>
<dbReference type="RefSeq" id="WP_203718690.1">
    <property type="nucleotide sequence ID" value="NZ_BONE01000105.1"/>
</dbReference>
<keyword evidence="5 7" id="KW-1133">Transmembrane helix</keyword>
<name>A0ABQ4D2T9_9ACTN</name>
<feature type="transmembrane region" description="Helical" evidence="7">
    <location>
        <begin position="352"/>
        <end position="370"/>
    </location>
</feature>
<feature type="domain" description="Major facilitator superfamily (MFS) profile" evidence="8">
    <location>
        <begin position="1"/>
        <end position="375"/>
    </location>
</feature>
<dbReference type="Gene3D" id="1.20.1250.20">
    <property type="entry name" value="MFS general substrate transporter like domains"/>
    <property type="match status" value="1"/>
</dbReference>
<feature type="transmembrane region" description="Helical" evidence="7">
    <location>
        <begin position="90"/>
        <end position="113"/>
    </location>
</feature>
<evidence type="ECO:0000259" key="8">
    <source>
        <dbReference type="PROSITE" id="PS50850"/>
    </source>
</evidence>
<evidence type="ECO:0000256" key="5">
    <source>
        <dbReference type="ARBA" id="ARBA00022989"/>
    </source>
</evidence>
<comment type="subcellular location">
    <subcellularLocation>
        <location evidence="1">Cell membrane</location>
        <topology evidence="1">Multi-pass membrane protein</topology>
    </subcellularLocation>
</comment>
<feature type="transmembrane region" description="Helical" evidence="7">
    <location>
        <begin position="67"/>
        <end position="84"/>
    </location>
</feature>
<dbReference type="PANTHER" id="PTHR23517">
    <property type="entry name" value="RESISTANCE PROTEIN MDTM, PUTATIVE-RELATED-RELATED"/>
    <property type="match status" value="1"/>
</dbReference>
<dbReference type="InterPro" id="IPR050171">
    <property type="entry name" value="MFS_Transporters"/>
</dbReference>
<feature type="transmembrane region" description="Helical" evidence="7">
    <location>
        <begin position="235"/>
        <end position="255"/>
    </location>
</feature>
<evidence type="ECO:0000256" key="7">
    <source>
        <dbReference type="SAM" id="Phobius"/>
    </source>
</evidence>
<keyword evidence="4 7" id="KW-0812">Transmembrane</keyword>
<feature type="transmembrane region" description="Helical" evidence="7">
    <location>
        <begin position="321"/>
        <end position="340"/>
    </location>
</feature>
<accession>A0ABQ4D2T9</accession>
<organism evidence="9 10">
    <name type="scientific">Asanoa siamensis</name>
    <dbReference type="NCBI Taxonomy" id="926357"/>
    <lineage>
        <taxon>Bacteria</taxon>
        <taxon>Bacillati</taxon>
        <taxon>Actinomycetota</taxon>
        <taxon>Actinomycetes</taxon>
        <taxon>Micromonosporales</taxon>
        <taxon>Micromonosporaceae</taxon>
        <taxon>Asanoa</taxon>
    </lineage>
</organism>
<feature type="transmembrane region" description="Helical" evidence="7">
    <location>
        <begin position="125"/>
        <end position="148"/>
    </location>
</feature>
<keyword evidence="10" id="KW-1185">Reference proteome</keyword>
<dbReference type="PANTHER" id="PTHR23517:SF2">
    <property type="entry name" value="MULTIDRUG RESISTANCE PROTEIN MDTH"/>
    <property type="match status" value="1"/>
</dbReference>